<keyword evidence="6" id="KW-0547">Nucleotide-binding</keyword>
<evidence type="ECO:0000313" key="14">
    <source>
        <dbReference type="Proteomes" id="UP000005240"/>
    </source>
</evidence>
<dbReference type="InterPro" id="IPR002312">
    <property type="entry name" value="Asp/Asn-tRNA-synth_IIb"/>
</dbReference>
<evidence type="ECO:0000256" key="9">
    <source>
        <dbReference type="ARBA" id="ARBA00023146"/>
    </source>
</evidence>
<sequence length="277" mass="32017">MLPKNSLKKEIYLVTLKNPETWHSKSDPQPSDWQIEIRRVEGEKVRPPVWRLKVQHFAQDPRLDTHVHEVLVVWRPPISLSVWGKALQIFLLAEAPAKLPFLLKDASRPVDLLPKEGEQFVTVGTNTRLDNRVLDLRTPVNQAIFRVQSRVCNLFRRFLDDEGFIEIHTPKIQGAATEYGASVFKLGYFEQTAFLAQSPQLAKQMAIAADFERVYEIGPVFRAENSNTYRHITEFIGLDLEMAINEHYHDLLIYQAKCVIMIARYFTTRIRLAGHVE</sequence>
<keyword evidence="9" id="KW-0030">Aminoacyl-tRNA synthetase</keyword>
<dbReference type="SUPFAM" id="SSF55681">
    <property type="entry name" value="Class II aaRS and biotin synthetases"/>
    <property type="match status" value="1"/>
</dbReference>
<dbReference type="InterPro" id="IPR004364">
    <property type="entry name" value="Aa-tRNA-synt_II"/>
</dbReference>
<dbReference type="STRING" id="630390.A0A180GMM5"/>
<dbReference type="EC" id="6.1.1.12" evidence="3"/>
<evidence type="ECO:0000256" key="4">
    <source>
        <dbReference type="ARBA" id="ARBA00022490"/>
    </source>
</evidence>
<dbReference type="OrthoDB" id="372395at2759"/>
<reference evidence="13" key="4">
    <citation type="submission" date="2025-05" db="UniProtKB">
        <authorList>
            <consortium name="EnsemblFungi"/>
        </authorList>
    </citation>
    <scope>IDENTIFICATION</scope>
    <source>
        <strain evidence="13">isolate 1-1 / race 1 (BBBD)</strain>
    </source>
</reference>
<evidence type="ECO:0000256" key="7">
    <source>
        <dbReference type="ARBA" id="ARBA00022840"/>
    </source>
</evidence>
<dbReference type="GO" id="GO:0005829">
    <property type="term" value="C:cytosol"/>
    <property type="evidence" value="ECO:0007669"/>
    <property type="project" value="TreeGrafter"/>
</dbReference>
<keyword evidence="4" id="KW-0963">Cytoplasm</keyword>
<dbReference type="GO" id="GO:0006422">
    <property type="term" value="P:aspartyl-tRNA aminoacylation"/>
    <property type="evidence" value="ECO:0007669"/>
    <property type="project" value="InterPro"/>
</dbReference>
<dbReference type="VEuPathDB" id="FungiDB:PTTG_27228"/>
<dbReference type="PANTHER" id="PTHR43450">
    <property type="entry name" value="ASPARTYL-TRNA SYNTHETASE"/>
    <property type="match status" value="1"/>
</dbReference>
<evidence type="ECO:0000256" key="1">
    <source>
        <dbReference type="ARBA" id="ARBA00004496"/>
    </source>
</evidence>
<dbReference type="GO" id="GO:0005524">
    <property type="term" value="F:ATP binding"/>
    <property type="evidence" value="ECO:0007669"/>
    <property type="project" value="UniProtKB-KW"/>
</dbReference>
<dbReference type="AlphaFoldDB" id="A0A180GMM5"/>
<evidence type="ECO:0000256" key="10">
    <source>
        <dbReference type="ARBA" id="ARBA00047904"/>
    </source>
</evidence>
<dbReference type="Proteomes" id="UP000005240">
    <property type="component" value="Unassembled WGS sequence"/>
</dbReference>
<reference evidence="13 14" key="3">
    <citation type="journal article" date="2017" name="G3 (Bethesda)">
        <title>Comparative analysis highlights variable genome content of wheat rusts and divergence of the mating loci.</title>
        <authorList>
            <person name="Cuomo C.A."/>
            <person name="Bakkeren G."/>
            <person name="Khalil H.B."/>
            <person name="Panwar V."/>
            <person name="Joly D."/>
            <person name="Linning R."/>
            <person name="Sakthikumar S."/>
            <person name="Song X."/>
            <person name="Adiconis X."/>
            <person name="Fan L."/>
            <person name="Goldberg J.M."/>
            <person name="Levin J.Z."/>
            <person name="Young S."/>
            <person name="Zeng Q."/>
            <person name="Anikster Y."/>
            <person name="Bruce M."/>
            <person name="Wang M."/>
            <person name="Yin C."/>
            <person name="McCallum B."/>
            <person name="Szabo L.J."/>
            <person name="Hulbert S."/>
            <person name="Chen X."/>
            <person name="Fellers J.P."/>
        </authorList>
    </citation>
    <scope>NUCLEOTIDE SEQUENCE</scope>
    <source>
        <strain evidence="14">Isolate 1-1 / race 1 (BBBD)</strain>
        <strain evidence="13">isolate 1-1 / race 1 (BBBD)</strain>
    </source>
</reference>
<evidence type="ECO:0000256" key="2">
    <source>
        <dbReference type="ARBA" id="ARBA00005312"/>
    </source>
</evidence>
<organism evidence="12">
    <name type="scientific">Puccinia triticina (isolate 1-1 / race 1 (BBBD))</name>
    <name type="common">Brown leaf rust fungus</name>
    <dbReference type="NCBI Taxonomy" id="630390"/>
    <lineage>
        <taxon>Eukaryota</taxon>
        <taxon>Fungi</taxon>
        <taxon>Dikarya</taxon>
        <taxon>Basidiomycota</taxon>
        <taxon>Pucciniomycotina</taxon>
        <taxon>Pucciniomycetes</taxon>
        <taxon>Pucciniales</taxon>
        <taxon>Pucciniaceae</taxon>
        <taxon>Puccinia</taxon>
    </lineage>
</organism>
<dbReference type="PANTHER" id="PTHR43450:SF1">
    <property type="entry name" value="ASPARTATE--TRNA LIGASE, CYTOPLASMIC"/>
    <property type="match status" value="1"/>
</dbReference>
<keyword evidence="7" id="KW-0067">ATP-binding</keyword>
<evidence type="ECO:0000256" key="3">
    <source>
        <dbReference type="ARBA" id="ARBA00012841"/>
    </source>
</evidence>
<keyword evidence="14" id="KW-1185">Reference proteome</keyword>
<proteinExistence type="inferred from homology"/>
<reference evidence="12" key="1">
    <citation type="submission" date="2009-11" db="EMBL/GenBank/DDBJ databases">
        <authorList>
            <consortium name="The Broad Institute Genome Sequencing Platform"/>
            <person name="Ward D."/>
            <person name="Feldgarden M."/>
            <person name="Earl A."/>
            <person name="Young S.K."/>
            <person name="Zeng Q."/>
            <person name="Koehrsen M."/>
            <person name="Alvarado L."/>
            <person name="Berlin A."/>
            <person name="Bochicchio J."/>
            <person name="Borenstein D."/>
            <person name="Chapman S.B."/>
            <person name="Chen Z."/>
            <person name="Engels R."/>
            <person name="Freedman E."/>
            <person name="Gellesch M."/>
            <person name="Goldberg J."/>
            <person name="Griggs A."/>
            <person name="Gujja S."/>
            <person name="Heilman E."/>
            <person name="Heiman D."/>
            <person name="Hepburn T."/>
            <person name="Howarth C."/>
            <person name="Jen D."/>
            <person name="Larson L."/>
            <person name="Lewis B."/>
            <person name="Mehta T."/>
            <person name="Park D."/>
            <person name="Pearson M."/>
            <person name="Roberts A."/>
            <person name="Saif S."/>
            <person name="Shea T."/>
            <person name="Shenoy N."/>
            <person name="Sisk P."/>
            <person name="Stolte C."/>
            <person name="Sykes S."/>
            <person name="Thomson T."/>
            <person name="Walk T."/>
            <person name="White J."/>
            <person name="Yandava C."/>
            <person name="Izard J."/>
            <person name="Baranova O.V."/>
            <person name="Blanton J.M."/>
            <person name="Tanner A.C."/>
            <person name="Dewhirst F.E."/>
            <person name="Haas B."/>
            <person name="Nusbaum C."/>
            <person name="Birren B."/>
        </authorList>
    </citation>
    <scope>NUCLEOTIDE SEQUENCE [LARGE SCALE GENOMIC DNA]</scope>
    <source>
        <strain evidence="12">1-1 BBBD Race 1</strain>
    </source>
</reference>
<feature type="domain" description="Aminoacyl-transfer RNA synthetases class-II family profile" evidence="11">
    <location>
        <begin position="145"/>
        <end position="246"/>
    </location>
</feature>
<dbReference type="PRINTS" id="PR01042">
    <property type="entry name" value="TRNASYNTHASP"/>
</dbReference>
<comment type="catalytic activity">
    <reaction evidence="10">
        <text>tRNA(Asp) + L-aspartate + ATP = L-aspartyl-tRNA(Asp) + AMP + diphosphate</text>
        <dbReference type="Rhea" id="RHEA:19649"/>
        <dbReference type="Rhea" id="RHEA-COMP:9660"/>
        <dbReference type="Rhea" id="RHEA-COMP:9678"/>
        <dbReference type="ChEBI" id="CHEBI:29991"/>
        <dbReference type="ChEBI" id="CHEBI:30616"/>
        <dbReference type="ChEBI" id="CHEBI:33019"/>
        <dbReference type="ChEBI" id="CHEBI:78442"/>
        <dbReference type="ChEBI" id="CHEBI:78516"/>
        <dbReference type="ChEBI" id="CHEBI:456215"/>
        <dbReference type="EC" id="6.1.1.12"/>
    </reaction>
</comment>
<comment type="similarity">
    <text evidence="2">Belongs to the class-II aminoacyl-tRNA synthetase family. Type 2 subfamily.</text>
</comment>
<dbReference type="GO" id="GO:0004815">
    <property type="term" value="F:aspartate-tRNA ligase activity"/>
    <property type="evidence" value="ECO:0007669"/>
    <property type="project" value="UniProtKB-EC"/>
</dbReference>
<keyword evidence="5" id="KW-0436">Ligase</keyword>
<name>A0A180GMM5_PUCT1</name>
<evidence type="ECO:0000313" key="12">
    <source>
        <dbReference type="EMBL" id="OAV93784.1"/>
    </source>
</evidence>
<dbReference type="PROSITE" id="PS50862">
    <property type="entry name" value="AA_TRNA_LIGASE_II"/>
    <property type="match status" value="1"/>
</dbReference>
<dbReference type="EMBL" id="ADAS02000047">
    <property type="protein sequence ID" value="OAV93784.1"/>
    <property type="molecule type" value="Genomic_DNA"/>
</dbReference>
<evidence type="ECO:0000313" key="13">
    <source>
        <dbReference type="EnsemblFungi" id="PTTG_27228-t43_1-p1"/>
    </source>
</evidence>
<evidence type="ECO:0000256" key="8">
    <source>
        <dbReference type="ARBA" id="ARBA00022917"/>
    </source>
</evidence>
<gene>
    <name evidence="12" type="ORF">PTTG_27228</name>
</gene>
<dbReference type="GO" id="GO:0003723">
    <property type="term" value="F:RNA binding"/>
    <property type="evidence" value="ECO:0007669"/>
    <property type="project" value="TreeGrafter"/>
</dbReference>
<evidence type="ECO:0000259" key="11">
    <source>
        <dbReference type="PROSITE" id="PS50862"/>
    </source>
</evidence>
<evidence type="ECO:0000256" key="5">
    <source>
        <dbReference type="ARBA" id="ARBA00022598"/>
    </source>
</evidence>
<dbReference type="InterPro" id="IPR004523">
    <property type="entry name" value="Asp-tRNA_synthase_2"/>
</dbReference>
<comment type="subcellular location">
    <subcellularLocation>
        <location evidence="1">Cytoplasm</location>
    </subcellularLocation>
</comment>
<dbReference type="Gene3D" id="3.30.930.10">
    <property type="entry name" value="Bira Bifunctional Protein, Domain 2"/>
    <property type="match status" value="1"/>
</dbReference>
<dbReference type="InterPro" id="IPR006195">
    <property type="entry name" value="aa-tRNA-synth_II"/>
</dbReference>
<accession>A0A180GMM5</accession>
<dbReference type="GO" id="GO:0017101">
    <property type="term" value="C:aminoacyl-tRNA synthetase multienzyme complex"/>
    <property type="evidence" value="ECO:0007669"/>
    <property type="project" value="TreeGrafter"/>
</dbReference>
<evidence type="ECO:0000256" key="6">
    <source>
        <dbReference type="ARBA" id="ARBA00022741"/>
    </source>
</evidence>
<keyword evidence="8" id="KW-0648">Protein biosynthesis</keyword>
<reference evidence="12" key="2">
    <citation type="submission" date="2016-05" db="EMBL/GenBank/DDBJ databases">
        <title>Comparative analysis highlights variable genome content of wheat rusts and divergence of the mating loci.</title>
        <authorList>
            <person name="Cuomo C.A."/>
            <person name="Bakkeren G."/>
            <person name="Szabo L."/>
            <person name="Khalil H."/>
            <person name="Joly D."/>
            <person name="Goldberg J."/>
            <person name="Young S."/>
            <person name="Zeng Q."/>
            <person name="Fellers J."/>
        </authorList>
    </citation>
    <scope>NUCLEOTIDE SEQUENCE [LARGE SCALE GENOMIC DNA]</scope>
    <source>
        <strain evidence="12">1-1 BBBD Race 1</strain>
    </source>
</reference>
<dbReference type="EnsemblFungi" id="PTTG_27228-t43_1">
    <property type="protein sequence ID" value="PTTG_27228-t43_1-p1"/>
    <property type="gene ID" value="PTTG_27228"/>
</dbReference>
<dbReference type="InterPro" id="IPR045864">
    <property type="entry name" value="aa-tRNA-synth_II/BPL/LPL"/>
</dbReference>
<dbReference type="Pfam" id="PF00152">
    <property type="entry name" value="tRNA-synt_2"/>
    <property type="match status" value="1"/>
</dbReference>
<protein>
    <recommendedName>
        <fullName evidence="3">aspartate--tRNA ligase</fullName>
        <ecNumber evidence="3">6.1.1.12</ecNumber>
    </recommendedName>
</protein>